<comment type="caution">
    <text evidence="3">The sequence shown here is derived from an EMBL/GenBank/DDBJ whole genome shotgun (WGS) entry which is preliminary data.</text>
</comment>
<dbReference type="EMBL" id="JXLN01010102">
    <property type="protein sequence ID" value="KPM05120.1"/>
    <property type="molecule type" value="Genomic_DNA"/>
</dbReference>
<feature type="compositionally biased region" description="Basic and acidic residues" evidence="1">
    <location>
        <begin position="68"/>
        <end position="83"/>
    </location>
</feature>
<keyword evidence="2" id="KW-1133">Transmembrane helix</keyword>
<evidence type="ECO:0000256" key="1">
    <source>
        <dbReference type="SAM" id="MobiDB-lite"/>
    </source>
</evidence>
<name>A0A132A409_SARSC</name>
<dbReference type="Proteomes" id="UP000616769">
    <property type="component" value="Unassembled WGS sequence"/>
</dbReference>
<feature type="transmembrane region" description="Helical" evidence="2">
    <location>
        <begin position="6"/>
        <end position="28"/>
    </location>
</feature>
<organism evidence="3 4">
    <name type="scientific">Sarcoptes scabiei</name>
    <name type="common">Itch mite</name>
    <name type="synonym">Acarus scabiei</name>
    <dbReference type="NCBI Taxonomy" id="52283"/>
    <lineage>
        <taxon>Eukaryota</taxon>
        <taxon>Metazoa</taxon>
        <taxon>Ecdysozoa</taxon>
        <taxon>Arthropoda</taxon>
        <taxon>Chelicerata</taxon>
        <taxon>Arachnida</taxon>
        <taxon>Acari</taxon>
        <taxon>Acariformes</taxon>
        <taxon>Sarcoptiformes</taxon>
        <taxon>Astigmata</taxon>
        <taxon>Psoroptidia</taxon>
        <taxon>Sarcoptoidea</taxon>
        <taxon>Sarcoptidae</taxon>
        <taxon>Sarcoptinae</taxon>
        <taxon>Sarcoptes</taxon>
    </lineage>
</organism>
<reference evidence="3 4" key="1">
    <citation type="journal article" date="2015" name="Parasit. Vectors">
        <title>Draft genome of the scabies mite.</title>
        <authorList>
            <person name="Rider S.D.Jr."/>
            <person name="Morgan M.S."/>
            <person name="Arlian L.G."/>
        </authorList>
    </citation>
    <scope>NUCLEOTIDE SEQUENCE [LARGE SCALE GENOMIC DNA]</scope>
    <source>
        <strain evidence="3">Arlian Lab</strain>
    </source>
</reference>
<evidence type="ECO:0000313" key="3">
    <source>
        <dbReference type="EMBL" id="KPM05120.1"/>
    </source>
</evidence>
<accession>A0A132A409</accession>
<evidence type="ECO:0000313" key="4">
    <source>
        <dbReference type="Proteomes" id="UP000616769"/>
    </source>
</evidence>
<keyword evidence="2" id="KW-0472">Membrane</keyword>
<proteinExistence type="predicted"/>
<keyword evidence="2" id="KW-0812">Transmembrane</keyword>
<feature type="region of interest" description="Disordered" evidence="1">
    <location>
        <begin position="58"/>
        <end position="83"/>
    </location>
</feature>
<gene>
    <name evidence="3" type="ORF">QR98_0035790</name>
</gene>
<protein>
    <submittedName>
        <fullName evidence="3">Uncharacterized protein</fullName>
    </submittedName>
</protein>
<dbReference type="VEuPathDB" id="VectorBase:SSCA006664"/>
<sequence length="83" mass="9488">MSQSTAAGMTMMVSVIGMFTLGIGYFLMPNDQKKIEKMKKRLEKKGIVEQEIFANKQRQSDLKQNSLGDKHTDTRSVMDQLFK</sequence>
<dbReference type="AlphaFoldDB" id="A0A132A409"/>
<evidence type="ECO:0000256" key="2">
    <source>
        <dbReference type="SAM" id="Phobius"/>
    </source>
</evidence>